<dbReference type="Pfam" id="PF00270">
    <property type="entry name" value="DEAD"/>
    <property type="match status" value="1"/>
</dbReference>
<feature type="domain" description="Helicase C-terminal" evidence="6">
    <location>
        <begin position="196"/>
        <end position="372"/>
    </location>
</feature>
<keyword evidence="8" id="KW-1185">Reference proteome</keyword>
<dbReference type="InterPro" id="IPR049614">
    <property type="entry name" value="HrpB_DEXH"/>
</dbReference>
<dbReference type="InterPro" id="IPR010225">
    <property type="entry name" value="HrpB"/>
</dbReference>
<dbReference type="Pfam" id="PF08482">
    <property type="entry name" value="HrpB_C"/>
    <property type="match status" value="1"/>
</dbReference>
<dbReference type="Gene3D" id="3.40.50.300">
    <property type="entry name" value="P-loop containing nucleotide triphosphate hydrolases"/>
    <property type="match status" value="2"/>
</dbReference>
<proteinExistence type="predicted"/>
<dbReference type="InterPro" id="IPR027417">
    <property type="entry name" value="P-loop_NTPase"/>
</dbReference>
<dbReference type="PROSITE" id="PS51192">
    <property type="entry name" value="HELICASE_ATP_BIND_1"/>
    <property type="match status" value="1"/>
</dbReference>
<dbReference type="NCBIfam" id="TIGR01970">
    <property type="entry name" value="DEAH_box_HrpB"/>
    <property type="match status" value="1"/>
</dbReference>
<keyword evidence="3 7" id="KW-0347">Helicase</keyword>
<dbReference type="RefSeq" id="WP_379276594.1">
    <property type="nucleotide sequence ID" value="NZ_JBHUGT010000021.1"/>
</dbReference>
<dbReference type="Proteomes" id="UP001597493">
    <property type="component" value="Unassembled WGS sequence"/>
</dbReference>
<dbReference type="InterPro" id="IPR007502">
    <property type="entry name" value="Helicase-assoc_dom"/>
</dbReference>
<dbReference type="Gene3D" id="1.20.120.1080">
    <property type="match status" value="1"/>
</dbReference>
<keyword evidence="1" id="KW-0547">Nucleotide-binding</keyword>
<name>A0ABW5R1U1_9BACL</name>
<evidence type="ECO:0000259" key="6">
    <source>
        <dbReference type="PROSITE" id="PS51194"/>
    </source>
</evidence>
<evidence type="ECO:0000313" key="7">
    <source>
        <dbReference type="EMBL" id="MFD2662386.1"/>
    </source>
</evidence>
<dbReference type="PANTHER" id="PTHR43519:SF1">
    <property type="entry name" value="ATP-DEPENDENT RNA HELICASE HRPB"/>
    <property type="match status" value="1"/>
</dbReference>
<evidence type="ECO:0000256" key="4">
    <source>
        <dbReference type="ARBA" id="ARBA00022840"/>
    </source>
</evidence>
<comment type="caution">
    <text evidence="7">The sequence shown here is derived from an EMBL/GenBank/DDBJ whole genome shotgun (WGS) entry which is preliminary data.</text>
</comment>
<dbReference type="CDD" id="cd18791">
    <property type="entry name" value="SF2_C_RHA"/>
    <property type="match status" value="1"/>
</dbReference>
<dbReference type="InterPro" id="IPR013689">
    <property type="entry name" value="RNA_helicase_ATP-dep_HrpB_C"/>
</dbReference>
<dbReference type="Pfam" id="PF00271">
    <property type="entry name" value="Helicase_C"/>
    <property type="match status" value="1"/>
</dbReference>
<dbReference type="GO" id="GO:0016787">
    <property type="term" value="F:hydrolase activity"/>
    <property type="evidence" value="ECO:0007669"/>
    <property type="project" value="UniProtKB-KW"/>
</dbReference>
<evidence type="ECO:0000256" key="3">
    <source>
        <dbReference type="ARBA" id="ARBA00022806"/>
    </source>
</evidence>
<dbReference type="EC" id="3.6.4.13" evidence="7"/>
<dbReference type="SMART" id="SM00490">
    <property type="entry name" value="HELICc"/>
    <property type="match status" value="1"/>
</dbReference>
<evidence type="ECO:0000259" key="5">
    <source>
        <dbReference type="PROSITE" id="PS51192"/>
    </source>
</evidence>
<dbReference type="Pfam" id="PF24473">
    <property type="entry name" value="CON_HrpB"/>
    <property type="match status" value="1"/>
</dbReference>
<dbReference type="InterPro" id="IPR056329">
    <property type="entry name" value="CON_HrpB"/>
</dbReference>
<dbReference type="PIRSF" id="PIRSF005496">
    <property type="entry name" value="ATP_hel_hrpB"/>
    <property type="match status" value="1"/>
</dbReference>
<dbReference type="GO" id="GO:0003724">
    <property type="term" value="F:RNA helicase activity"/>
    <property type="evidence" value="ECO:0007669"/>
    <property type="project" value="UniProtKB-EC"/>
</dbReference>
<dbReference type="SMART" id="SM00847">
    <property type="entry name" value="HA2"/>
    <property type="match status" value="1"/>
</dbReference>
<keyword evidence="2 7" id="KW-0378">Hydrolase</keyword>
<dbReference type="InterPro" id="IPR011545">
    <property type="entry name" value="DEAD/DEAH_box_helicase_dom"/>
</dbReference>
<dbReference type="PROSITE" id="PS51194">
    <property type="entry name" value="HELICASE_CTER"/>
    <property type="match status" value="1"/>
</dbReference>
<dbReference type="InterPro" id="IPR014001">
    <property type="entry name" value="Helicase_ATP-bd"/>
</dbReference>
<dbReference type="CDD" id="cd17990">
    <property type="entry name" value="DEXHc_HrpB"/>
    <property type="match status" value="1"/>
</dbReference>
<evidence type="ECO:0000256" key="1">
    <source>
        <dbReference type="ARBA" id="ARBA00022741"/>
    </source>
</evidence>
<evidence type="ECO:0000256" key="2">
    <source>
        <dbReference type="ARBA" id="ARBA00022801"/>
    </source>
</evidence>
<protein>
    <submittedName>
        <fullName evidence="7">ATP-dependent helicase HrpB</fullName>
        <ecNumber evidence="7">3.6.4.13</ecNumber>
    </submittedName>
</protein>
<reference evidence="8" key="1">
    <citation type="journal article" date="2019" name="Int. J. Syst. Evol. Microbiol.">
        <title>The Global Catalogue of Microorganisms (GCM) 10K type strain sequencing project: providing services to taxonomists for standard genome sequencing and annotation.</title>
        <authorList>
            <consortium name="The Broad Institute Genomics Platform"/>
            <consortium name="The Broad Institute Genome Sequencing Center for Infectious Disease"/>
            <person name="Wu L."/>
            <person name="Ma J."/>
        </authorList>
    </citation>
    <scope>NUCLEOTIDE SEQUENCE [LARGE SCALE GENOMIC DNA]</scope>
    <source>
        <strain evidence="8">TISTR 1827</strain>
    </source>
</reference>
<organism evidence="7 8">
    <name type="scientific">Paenibacillus thailandensis</name>
    <dbReference type="NCBI Taxonomy" id="393250"/>
    <lineage>
        <taxon>Bacteria</taxon>
        <taxon>Bacillati</taxon>
        <taxon>Bacillota</taxon>
        <taxon>Bacilli</taxon>
        <taxon>Bacillales</taxon>
        <taxon>Paenibacillaceae</taxon>
        <taxon>Paenibacillus</taxon>
    </lineage>
</organism>
<gene>
    <name evidence="7" type="primary">hrpB</name>
    <name evidence="7" type="ORF">ACFSW5_19200</name>
</gene>
<sequence length="830" mass="90934">MQQLPIEAALPELLDALRSRPNAVLIAEPGAGKTTKVPLALLEEPWLQGKKIVMLEPRRLAARSAAAYMSATLGEQPGGTVGYRVRMDTKVSDKTRIEIVTEGVLTRLLQADPALEEYGAILFDEFHERHLHGDLGLALALQSQQLLRDELRIVVMSATLDAAAVSALLGDAPVIASKGRVFPVETVYTGKKMQESFEQRIAGTVRRAISEHLEGDVLVFLPGVREIRRTAALLAEGGGLPSLVQVAELHGSLPLSLQQQAIAPCGPGMRKVVLSTAIAESSLTVEGVRIVVDGGLMRVPRFSPRTGMSRLETIPVSKASADQRRGRAGRVAEGVCYRLWTEQEHAYLKPYAAPEIEEADLASLALELAVWGVGDPSELRWLNEPPQAAYRGARELLQALTAIDAEGKPTPHGMRMAGLGVHPRLAHMLLVSEELGAAGLACELAALLSDRDPLAGERSADIQLRLQALRSGAGIDRAAAERVKQQARQWRGMLTGGEKRKHEADPAKEQALAGLLLAHAYPDRIAQKRGEGKYLLANGRGAALAGAQPISRAPYLVAAELDDAGAESAIRLAAELPAGLFDHELSSYTIKEESIEWDKSVLAVRARSRVRLGAIILKEKPMPNPDPEKVALELVRGIRETGFDLLPFNRSAKQLLARMRLMAKHDGSWPDVSEDALTDRLEHWLMPHLYGLKSAADLQKLNMIEIIGELLDWTKRRELDEQVPTHITVPSGSRIPIDYSDPDNPVLAARLQELFGWKETPRIAGGKLPLTLHLLSPSQRPVQVTRDLANFWNETYFEVKKDLKGRYPKHYWPDDPLAAQPTNRVRPRNS</sequence>
<keyword evidence="4" id="KW-0067">ATP-binding</keyword>
<dbReference type="InterPro" id="IPR001650">
    <property type="entry name" value="Helicase_C-like"/>
</dbReference>
<dbReference type="PANTHER" id="PTHR43519">
    <property type="entry name" value="ATP-DEPENDENT RNA HELICASE HRPB"/>
    <property type="match status" value="1"/>
</dbReference>
<feature type="domain" description="Helicase ATP-binding" evidence="5">
    <location>
        <begin position="14"/>
        <end position="178"/>
    </location>
</feature>
<dbReference type="EMBL" id="JBHUMY010000027">
    <property type="protein sequence ID" value="MFD2662386.1"/>
    <property type="molecule type" value="Genomic_DNA"/>
</dbReference>
<dbReference type="SMART" id="SM00487">
    <property type="entry name" value="DEXDc"/>
    <property type="match status" value="1"/>
</dbReference>
<dbReference type="SUPFAM" id="SSF52540">
    <property type="entry name" value="P-loop containing nucleoside triphosphate hydrolases"/>
    <property type="match status" value="1"/>
</dbReference>
<accession>A0ABW5R1U1</accession>
<evidence type="ECO:0000313" key="8">
    <source>
        <dbReference type="Proteomes" id="UP001597493"/>
    </source>
</evidence>